<evidence type="ECO:0000256" key="6">
    <source>
        <dbReference type="ARBA" id="ARBA00023136"/>
    </source>
</evidence>
<evidence type="ECO:0000256" key="4">
    <source>
        <dbReference type="ARBA" id="ARBA00022692"/>
    </source>
</evidence>
<evidence type="ECO:0000256" key="2">
    <source>
        <dbReference type="ARBA" id="ARBA00022676"/>
    </source>
</evidence>
<name>A0A645H7S7_9ZZZZ</name>
<keyword evidence="6 7" id="KW-0472">Membrane</keyword>
<dbReference type="PANTHER" id="PTHR48090">
    <property type="entry name" value="UNDECAPRENYL-PHOSPHATE 4-DEOXY-4-FORMAMIDO-L-ARABINOSE TRANSFERASE-RELATED"/>
    <property type="match status" value="1"/>
</dbReference>
<keyword evidence="4 7" id="KW-0812">Transmembrane</keyword>
<comment type="caution">
    <text evidence="8">The sequence shown here is derived from an EMBL/GenBank/DDBJ whole genome shotgun (WGS) entry which is preliminary data.</text>
</comment>
<dbReference type="EMBL" id="VSSQ01083562">
    <property type="protein sequence ID" value="MPN31853.1"/>
    <property type="molecule type" value="Genomic_DNA"/>
</dbReference>
<dbReference type="EC" id="2.4.-.-" evidence="8"/>
<reference evidence="8" key="1">
    <citation type="submission" date="2019-08" db="EMBL/GenBank/DDBJ databases">
        <authorList>
            <person name="Kucharzyk K."/>
            <person name="Murdoch R.W."/>
            <person name="Higgins S."/>
            <person name="Loffler F."/>
        </authorList>
    </citation>
    <scope>NUCLEOTIDE SEQUENCE</scope>
</reference>
<evidence type="ECO:0000256" key="1">
    <source>
        <dbReference type="ARBA" id="ARBA00004141"/>
    </source>
</evidence>
<feature type="transmembrane region" description="Helical" evidence="7">
    <location>
        <begin position="41"/>
        <end position="70"/>
    </location>
</feature>
<sequence length="90" mass="10030">MSFSDLPLKLGIFMGGFAGVIGIILMIYTIISRAADTPSGYATIICVLCFMFAFLFLIVGIIGEYIAILFKEIKDRPIYIINTTRNLEKK</sequence>
<evidence type="ECO:0000256" key="5">
    <source>
        <dbReference type="ARBA" id="ARBA00022989"/>
    </source>
</evidence>
<gene>
    <name evidence="8" type="ORF">SDC9_179328</name>
</gene>
<dbReference type="GO" id="GO:0016757">
    <property type="term" value="F:glycosyltransferase activity"/>
    <property type="evidence" value="ECO:0007669"/>
    <property type="project" value="UniProtKB-KW"/>
</dbReference>
<evidence type="ECO:0000256" key="3">
    <source>
        <dbReference type="ARBA" id="ARBA00022679"/>
    </source>
</evidence>
<dbReference type="AlphaFoldDB" id="A0A645H7S7"/>
<comment type="subcellular location">
    <subcellularLocation>
        <location evidence="1">Membrane</location>
        <topology evidence="1">Multi-pass membrane protein</topology>
    </subcellularLocation>
</comment>
<evidence type="ECO:0000313" key="8">
    <source>
        <dbReference type="EMBL" id="MPN31853.1"/>
    </source>
</evidence>
<feature type="transmembrane region" description="Helical" evidence="7">
    <location>
        <begin position="12"/>
        <end position="35"/>
    </location>
</feature>
<accession>A0A645H7S7</accession>
<dbReference type="InterPro" id="IPR050256">
    <property type="entry name" value="Glycosyltransferase_2"/>
</dbReference>
<keyword evidence="5 7" id="KW-1133">Transmembrane helix</keyword>
<keyword evidence="3 8" id="KW-0808">Transferase</keyword>
<dbReference type="PANTHER" id="PTHR48090:SF1">
    <property type="entry name" value="PROPHAGE BACTOPRENOL GLUCOSYL TRANSFERASE HOMOLOG"/>
    <property type="match status" value="1"/>
</dbReference>
<organism evidence="8">
    <name type="scientific">bioreactor metagenome</name>
    <dbReference type="NCBI Taxonomy" id="1076179"/>
    <lineage>
        <taxon>unclassified sequences</taxon>
        <taxon>metagenomes</taxon>
        <taxon>ecological metagenomes</taxon>
    </lineage>
</organism>
<evidence type="ECO:0000256" key="7">
    <source>
        <dbReference type="SAM" id="Phobius"/>
    </source>
</evidence>
<dbReference type="GO" id="GO:0005886">
    <property type="term" value="C:plasma membrane"/>
    <property type="evidence" value="ECO:0007669"/>
    <property type="project" value="TreeGrafter"/>
</dbReference>
<keyword evidence="2 8" id="KW-0328">Glycosyltransferase</keyword>
<proteinExistence type="predicted"/>
<protein>
    <submittedName>
        <fullName evidence="8">Putative glycosyltransferase</fullName>
        <ecNumber evidence="8">2.4.-.-</ecNumber>
    </submittedName>
</protein>